<keyword evidence="1" id="KW-0812">Transmembrane</keyword>
<accession>A0AAF0BIF9</accession>
<gene>
    <name evidence="2" type="ORF">PML95_04275</name>
</gene>
<sequence length="99" mass="11079">MKALWVQVIVSLVMVAGIVYYLRAVSVFKDSKRGHEILARASVMTFSTFMIGFAWILIILNTAGMSRKNFVMSCLLHATAVSVVNAGSIWYFSKSENKR</sequence>
<dbReference type="AlphaFoldDB" id="A0AAF0BIF9"/>
<proteinExistence type="predicted"/>
<feature type="transmembrane region" description="Helical" evidence="1">
    <location>
        <begin position="37"/>
        <end position="58"/>
    </location>
</feature>
<evidence type="ECO:0000256" key="1">
    <source>
        <dbReference type="SAM" id="Phobius"/>
    </source>
</evidence>
<feature type="transmembrane region" description="Helical" evidence="1">
    <location>
        <begin position="6"/>
        <end position="25"/>
    </location>
</feature>
<feature type="transmembrane region" description="Helical" evidence="1">
    <location>
        <begin position="70"/>
        <end position="92"/>
    </location>
</feature>
<evidence type="ECO:0008006" key="4">
    <source>
        <dbReference type="Google" id="ProtNLM"/>
    </source>
</evidence>
<reference evidence="2" key="1">
    <citation type="submission" date="2023-01" db="EMBL/GenBank/DDBJ databases">
        <title>Oxazolidinone resistance genes in florfenicol resistant enterococci from beef cattle and veal calves at slaughter.</title>
        <authorList>
            <person name="Biggel M."/>
        </authorList>
    </citation>
    <scope>NUCLEOTIDE SEQUENCE</scope>
    <source>
        <strain evidence="2">K204-1</strain>
    </source>
</reference>
<evidence type="ECO:0000313" key="3">
    <source>
        <dbReference type="Proteomes" id="UP001179600"/>
    </source>
</evidence>
<name>A0AAF0BIF9_9ENTE</name>
<keyword evidence="1" id="KW-0472">Membrane</keyword>
<organism evidence="2 3">
    <name type="scientific">Vagococcus lutrae</name>
    <dbReference type="NCBI Taxonomy" id="81947"/>
    <lineage>
        <taxon>Bacteria</taxon>
        <taxon>Bacillati</taxon>
        <taxon>Bacillota</taxon>
        <taxon>Bacilli</taxon>
        <taxon>Lactobacillales</taxon>
        <taxon>Enterococcaceae</taxon>
        <taxon>Vagococcus</taxon>
    </lineage>
</organism>
<evidence type="ECO:0000313" key="2">
    <source>
        <dbReference type="EMBL" id="WCG23450.1"/>
    </source>
</evidence>
<keyword evidence="1" id="KW-1133">Transmembrane helix</keyword>
<dbReference type="RefSeq" id="WP_126762664.1">
    <property type="nucleotide sequence ID" value="NZ_BKBT01000009.1"/>
</dbReference>
<dbReference type="EMBL" id="CP116507">
    <property type="protein sequence ID" value="WCG23450.1"/>
    <property type="molecule type" value="Genomic_DNA"/>
</dbReference>
<protein>
    <recommendedName>
        <fullName evidence="4">DUF2178 domain-containing protein</fullName>
    </recommendedName>
</protein>
<dbReference type="Proteomes" id="UP001179600">
    <property type="component" value="Chromosome"/>
</dbReference>